<comment type="caution">
    <text evidence="2">The sequence shown here is derived from an EMBL/GenBank/DDBJ whole genome shotgun (WGS) entry which is preliminary data.</text>
</comment>
<accession>A0ABS6JA78</accession>
<reference evidence="2 3" key="1">
    <citation type="submission" date="2021-06" db="EMBL/GenBank/DDBJ databases">
        <title>Bacillus sp. RD4P76, an endophyte from a halophyte.</title>
        <authorList>
            <person name="Sun J.-Q."/>
        </authorList>
    </citation>
    <scope>NUCLEOTIDE SEQUENCE [LARGE SCALE GENOMIC DNA]</scope>
    <source>
        <strain evidence="2 3">CGMCC 1.15917</strain>
    </source>
</reference>
<dbReference type="EMBL" id="JAHQCS010000035">
    <property type="protein sequence ID" value="MBU9710515.1"/>
    <property type="molecule type" value="Genomic_DNA"/>
</dbReference>
<protein>
    <submittedName>
        <fullName evidence="2">ROK family protein</fullName>
    </submittedName>
</protein>
<dbReference type="InterPro" id="IPR000600">
    <property type="entry name" value="ROK"/>
</dbReference>
<evidence type="ECO:0000313" key="3">
    <source>
        <dbReference type="Proteomes" id="UP000784880"/>
    </source>
</evidence>
<evidence type="ECO:0000313" key="2">
    <source>
        <dbReference type="EMBL" id="MBU9710515.1"/>
    </source>
</evidence>
<gene>
    <name evidence="2" type="ORF">KS419_02005</name>
</gene>
<dbReference type="RefSeq" id="WP_217064407.1">
    <property type="nucleotide sequence ID" value="NZ_JAHQCS010000035.1"/>
</dbReference>
<keyword evidence="3" id="KW-1185">Reference proteome</keyword>
<sequence length="404" mass="44916">MNRLKKDKGVNFEDVQKMNRSIILKLIRKYGVCTRAKLASDTGLKQASITKIVASLIEFDIVKEVGIVEGKKGRRSIGIQINTDLYKFLGVKLSRRYFSVGLYDLSGYEFEVETKKISMMNGSAEILLEMKNMVHSFLKRYANVAAIGVALPGPFLKNNEKIGLITELPGWEEVDLKQELKDEFSIPVFLEHDANAAALAEWWFGETKQDIDVMVYLLVGEGVGAGIIDQGRLFTGTQGIAGEVGHMSIDYNGRHCSCGNYGCLEKYCSTFALKEDVTSKLSIYPDSMLNSTDKLTTELIFKALDNGDPLAIEVIDRIGTYLGYGIINIVNVYNPELIVISDKMTRGGDYLLKKIDETISSRLLPSVYENLTIQMSMFKNDPPLYGAAAIAADNFLDNPTAFLE</sequence>
<name>A0ABS6JA78_9BACI</name>
<dbReference type="PANTHER" id="PTHR18964:SF149">
    <property type="entry name" value="BIFUNCTIONAL UDP-N-ACETYLGLUCOSAMINE 2-EPIMERASE_N-ACETYLMANNOSAMINE KINASE"/>
    <property type="match status" value="1"/>
</dbReference>
<dbReference type="Pfam" id="PF00480">
    <property type="entry name" value="ROK"/>
    <property type="match status" value="1"/>
</dbReference>
<comment type="similarity">
    <text evidence="1">Belongs to the ROK (NagC/XylR) family.</text>
</comment>
<dbReference type="PROSITE" id="PS01125">
    <property type="entry name" value="ROK"/>
    <property type="match status" value="1"/>
</dbReference>
<organism evidence="2 3">
    <name type="scientific">Evansella tamaricis</name>
    <dbReference type="NCBI Taxonomy" id="2069301"/>
    <lineage>
        <taxon>Bacteria</taxon>
        <taxon>Bacillati</taxon>
        <taxon>Bacillota</taxon>
        <taxon>Bacilli</taxon>
        <taxon>Bacillales</taxon>
        <taxon>Bacillaceae</taxon>
        <taxon>Evansella</taxon>
    </lineage>
</organism>
<dbReference type="Proteomes" id="UP000784880">
    <property type="component" value="Unassembled WGS sequence"/>
</dbReference>
<dbReference type="InterPro" id="IPR049874">
    <property type="entry name" value="ROK_cs"/>
</dbReference>
<dbReference type="PANTHER" id="PTHR18964">
    <property type="entry name" value="ROK (REPRESSOR, ORF, KINASE) FAMILY"/>
    <property type="match status" value="1"/>
</dbReference>
<evidence type="ECO:0000256" key="1">
    <source>
        <dbReference type="ARBA" id="ARBA00006479"/>
    </source>
</evidence>
<proteinExistence type="inferred from homology"/>